<keyword evidence="1" id="KW-1133">Transmembrane helix</keyword>
<dbReference type="Proteomes" id="UP000248214">
    <property type="component" value="Unassembled WGS sequence"/>
</dbReference>
<keyword evidence="1" id="KW-0812">Transmembrane</keyword>
<keyword evidence="1" id="KW-0472">Membrane</keyword>
<feature type="transmembrane region" description="Helical" evidence="1">
    <location>
        <begin position="52"/>
        <end position="72"/>
    </location>
</feature>
<comment type="caution">
    <text evidence="2">The sequence shown here is derived from an EMBL/GenBank/DDBJ whole genome shotgun (WGS) entry which is preliminary data.</text>
</comment>
<name>A0A323TQJ1_9BACI</name>
<dbReference type="AlphaFoldDB" id="A0A323TQJ1"/>
<gene>
    <name evidence="2" type="ORF">CR194_04330</name>
</gene>
<protein>
    <submittedName>
        <fullName evidence="2">Uncharacterized protein</fullName>
    </submittedName>
</protein>
<organism evidence="2 3">
    <name type="scientific">Salipaludibacillus keqinensis</name>
    <dbReference type="NCBI Taxonomy" id="2045207"/>
    <lineage>
        <taxon>Bacteria</taxon>
        <taxon>Bacillati</taxon>
        <taxon>Bacillota</taxon>
        <taxon>Bacilli</taxon>
        <taxon>Bacillales</taxon>
        <taxon>Bacillaceae</taxon>
    </lineage>
</organism>
<dbReference type="EMBL" id="PDOD01000001">
    <property type="protein sequence ID" value="PYZ94763.1"/>
    <property type="molecule type" value="Genomic_DNA"/>
</dbReference>
<accession>A0A323TQJ1</accession>
<evidence type="ECO:0000313" key="2">
    <source>
        <dbReference type="EMBL" id="PYZ94763.1"/>
    </source>
</evidence>
<feature type="transmembrane region" description="Helical" evidence="1">
    <location>
        <begin position="6"/>
        <end position="24"/>
    </location>
</feature>
<dbReference type="OrthoDB" id="2428213at2"/>
<proteinExistence type="predicted"/>
<dbReference type="Pfam" id="PF13789">
    <property type="entry name" value="DUF4181"/>
    <property type="match status" value="1"/>
</dbReference>
<sequence>MIEIQLVIALLVMYALITLARVFLRKSLDLPKKYKHFFIDYRVNNLHRKIDWSIKIGSALITIGLLTAVTYYDYPYHIIFLGLMIQVAAHHLVDAYFQWKHTQIPKQAIITVVELVVVILSLYAMIVMVEQYA</sequence>
<dbReference type="InterPro" id="IPR025441">
    <property type="entry name" value="DUF4181"/>
</dbReference>
<reference evidence="2 3" key="1">
    <citation type="submission" date="2017-10" db="EMBL/GenBank/DDBJ databases">
        <title>Bacillus sp. nov., a halophilic bacterium isolated from a Keqin Lake.</title>
        <authorList>
            <person name="Wang H."/>
        </authorList>
    </citation>
    <scope>NUCLEOTIDE SEQUENCE [LARGE SCALE GENOMIC DNA]</scope>
    <source>
        <strain evidence="2 3">KQ-12</strain>
    </source>
</reference>
<keyword evidence="3" id="KW-1185">Reference proteome</keyword>
<evidence type="ECO:0000313" key="3">
    <source>
        <dbReference type="Proteomes" id="UP000248214"/>
    </source>
</evidence>
<feature type="transmembrane region" description="Helical" evidence="1">
    <location>
        <begin position="109"/>
        <end position="129"/>
    </location>
</feature>
<dbReference type="RefSeq" id="WP_110608397.1">
    <property type="nucleotide sequence ID" value="NZ_PDOD01000001.1"/>
</dbReference>
<evidence type="ECO:0000256" key="1">
    <source>
        <dbReference type="SAM" id="Phobius"/>
    </source>
</evidence>